<name>A0A6L6HXN2_9RHOB</name>
<dbReference type="InterPro" id="IPR009270">
    <property type="entry name" value="DUF927"/>
</dbReference>
<protein>
    <submittedName>
        <fullName evidence="3">DUF927 domain-containing protein</fullName>
    </submittedName>
</protein>
<dbReference type="AlphaFoldDB" id="A0A6L6HXN2"/>
<evidence type="ECO:0000256" key="1">
    <source>
        <dbReference type="SAM" id="MobiDB-lite"/>
    </source>
</evidence>
<evidence type="ECO:0000313" key="4">
    <source>
        <dbReference type="Proteomes" id="UP000481417"/>
    </source>
</evidence>
<feature type="domain" description="DUF927" evidence="2">
    <location>
        <begin position="129"/>
        <end position="379"/>
    </location>
</feature>
<accession>A0A6L6HXN2</accession>
<sequence>MPLKTNTDAFRRMEDQAPDRTHPTEAGPARDLAACPALRVMPGEAVRPSNGPTVFSVRADANAEAAVSDRADLGEARPDNHPAAPGGTADDAEEVSPVAAFIEALCRRMPAGYVYNERFNAIVDREGCPICGPLRVVSFPRRLDGSGYAAAVEFVARDGRLQKATIAQADLTRDAFLSRLIDLGLARYASAVFVAQYIMAWEGIAYSWRTDRSGWFQDPDGGLSFVRADGIVHHGHPHAAAPVVLTGFRPAGRQATGMLEGWQHEVATMAAGNHALIFAICAALGGPLLRLAGIETAGFNIFGPSATGKSLLLRLAISAAGDPASLSPWSAAETGLHRQSAEAQDGLLALDALPRDPGAKLLKAVLALGDDGGAGRVDASRDPDGSRRFRRIVLSTSELPISALLQRKKKSPPSALALRMIDIPATQGRHGLLDDLHGHPDGLRFARALEAAMRRHHGHLLPAFLDHLVANLEQVTTDLLEALPGLAEEFAAALPATFQDPASPGPTLHLVAERFALISQAGEMAIALGLLPWSPGTAREAAHHMLRLARHPDQGTDTGATFHVQSLRDYIHRNAERIIDLEPQGPTEARDDNLGWRDENHVYLRSDEARDAFDDPATLLESLSDCGVLKPGGEARSLQYKLPATKVSGRPRVYRIDRKMIEEDDR</sequence>
<dbReference type="EMBL" id="WMBT01000028">
    <property type="protein sequence ID" value="MTE02098.1"/>
    <property type="molecule type" value="Genomic_DNA"/>
</dbReference>
<keyword evidence="4" id="KW-1185">Reference proteome</keyword>
<dbReference type="Pfam" id="PF06048">
    <property type="entry name" value="DUF927"/>
    <property type="match status" value="1"/>
</dbReference>
<gene>
    <name evidence="3" type="ORF">GIY56_17550</name>
</gene>
<dbReference type="Proteomes" id="UP000481417">
    <property type="component" value="Unassembled WGS sequence"/>
</dbReference>
<proteinExistence type="predicted"/>
<evidence type="ECO:0000259" key="2">
    <source>
        <dbReference type="Pfam" id="PF06048"/>
    </source>
</evidence>
<reference evidence="3 4" key="1">
    <citation type="submission" date="2019-11" db="EMBL/GenBank/DDBJ databases">
        <authorList>
            <person name="Lang L."/>
        </authorList>
    </citation>
    <scope>NUCLEOTIDE SEQUENCE [LARGE SCALE GENOMIC DNA]</scope>
    <source>
        <strain evidence="3 4">YIM 132242</strain>
    </source>
</reference>
<feature type="region of interest" description="Disordered" evidence="1">
    <location>
        <begin position="66"/>
        <end position="92"/>
    </location>
</feature>
<organism evidence="3 4">
    <name type="scientific">Paracoccus lichenicola</name>
    <dbReference type="NCBI Taxonomy" id="2665644"/>
    <lineage>
        <taxon>Bacteria</taxon>
        <taxon>Pseudomonadati</taxon>
        <taxon>Pseudomonadota</taxon>
        <taxon>Alphaproteobacteria</taxon>
        <taxon>Rhodobacterales</taxon>
        <taxon>Paracoccaceae</taxon>
        <taxon>Paracoccus</taxon>
    </lineage>
</organism>
<evidence type="ECO:0000313" key="3">
    <source>
        <dbReference type="EMBL" id="MTE02098.1"/>
    </source>
</evidence>
<feature type="compositionally biased region" description="Basic and acidic residues" evidence="1">
    <location>
        <begin position="67"/>
        <end position="80"/>
    </location>
</feature>
<feature type="region of interest" description="Disordered" evidence="1">
    <location>
        <begin position="1"/>
        <end position="32"/>
    </location>
</feature>
<comment type="caution">
    <text evidence="3">The sequence shown here is derived from an EMBL/GenBank/DDBJ whole genome shotgun (WGS) entry which is preliminary data.</text>
</comment>
<feature type="compositionally biased region" description="Basic and acidic residues" evidence="1">
    <location>
        <begin position="9"/>
        <end position="23"/>
    </location>
</feature>